<proteinExistence type="predicted"/>
<evidence type="ECO:0000259" key="1">
    <source>
        <dbReference type="PROSITE" id="PS51335"/>
    </source>
</evidence>
<dbReference type="InterPro" id="IPR050868">
    <property type="entry name" value="ELMO_domain-containing"/>
</dbReference>
<organism evidence="2 3">
    <name type="scientific">Tripterygium wilfordii</name>
    <name type="common">Thunder God vine</name>
    <dbReference type="NCBI Taxonomy" id="458696"/>
    <lineage>
        <taxon>Eukaryota</taxon>
        <taxon>Viridiplantae</taxon>
        <taxon>Streptophyta</taxon>
        <taxon>Embryophyta</taxon>
        <taxon>Tracheophyta</taxon>
        <taxon>Spermatophyta</taxon>
        <taxon>Magnoliopsida</taxon>
        <taxon>eudicotyledons</taxon>
        <taxon>Gunneridae</taxon>
        <taxon>Pentapetalae</taxon>
        <taxon>rosids</taxon>
        <taxon>fabids</taxon>
        <taxon>Celastrales</taxon>
        <taxon>Celastraceae</taxon>
        <taxon>Tripterygium</taxon>
    </lineage>
</organism>
<name>A0A7J7BXX5_TRIWF</name>
<dbReference type="EMBL" id="JAAARO010000022">
    <property type="protein sequence ID" value="KAF5726396.1"/>
    <property type="molecule type" value="Genomic_DNA"/>
</dbReference>
<feature type="domain" description="ELMO" evidence="1">
    <location>
        <begin position="108"/>
        <end position="269"/>
    </location>
</feature>
<dbReference type="PROSITE" id="PS51335">
    <property type="entry name" value="ELMO"/>
    <property type="match status" value="1"/>
</dbReference>
<reference evidence="2 3" key="1">
    <citation type="journal article" date="2020" name="Nat. Commun.">
        <title>Genome of Tripterygium wilfordii and identification of cytochrome P450 involved in triptolide biosynthesis.</title>
        <authorList>
            <person name="Tu L."/>
            <person name="Su P."/>
            <person name="Zhang Z."/>
            <person name="Gao L."/>
            <person name="Wang J."/>
            <person name="Hu T."/>
            <person name="Zhou J."/>
            <person name="Zhang Y."/>
            <person name="Zhao Y."/>
            <person name="Liu Y."/>
            <person name="Song Y."/>
            <person name="Tong Y."/>
            <person name="Lu Y."/>
            <person name="Yang J."/>
            <person name="Xu C."/>
            <person name="Jia M."/>
            <person name="Peters R.J."/>
            <person name="Huang L."/>
            <person name="Gao W."/>
        </authorList>
    </citation>
    <scope>NUCLEOTIDE SEQUENCE [LARGE SCALE GENOMIC DNA]</scope>
    <source>
        <strain evidence="3">cv. XIE 37</strain>
        <tissue evidence="2">Leaf</tissue>
    </source>
</reference>
<dbReference type="InParanoid" id="A0A7J7BXX5"/>
<dbReference type="FunCoup" id="A0A7J7BXX5">
    <property type="interactions" value="1702"/>
</dbReference>
<keyword evidence="3" id="KW-1185">Reference proteome</keyword>
<dbReference type="AlphaFoldDB" id="A0A7J7BXX5"/>
<accession>A0A7J7BXX5</accession>
<sequence>MRLRKRRQCFPSCSSLHRVDEDEIYWRQEKGDEELEWSHNSTPVILQLAQCFTNAMVGPRSLIGGLFTRSSNKRSEKFSDYPLSPLQEQRLQKLHERLQTPFDDTSTDHQEALRALWGAAFPNVVLKGLISEQWKEMGWQGPNPSTDFRGCGFISLENLLFFARTYPASFRRLLFKEDGTRATWEYPFAVAGINVTFMLIQMLDLFSAKPRCLPGINFVKLLEDDEAAFDVLYCIAFEMMDAQWLAMRASYMEFNEVLQVTRTQLERELSLEDIHQMQDLPAYNLLYN</sequence>
<comment type="caution">
    <text evidence="2">The sequence shown here is derived from an EMBL/GenBank/DDBJ whole genome shotgun (WGS) entry which is preliminary data.</text>
</comment>
<dbReference type="Proteomes" id="UP000593562">
    <property type="component" value="Unassembled WGS sequence"/>
</dbReference>
<evidence type="ECO:0000313" key="3">
    <source>
        <dbReference type="Proteomes" id="UP000593562"/>
    </source>
</evidence>
<dbReference type="PANTHER" id="PTHR12771">
    <property type="entry name" value="ENGULFMENT AND CELL MOTILITY"/>
    <property type="match status" value="1"/>
</dbReference>
<evidence type="ECO:0000313" key="2">
    <source>
        <dbReference type="EMBL" id="KAF5726396.1"/>
    </source>
</evidence>
<protein>
    <submittedName>
        <fullName evidence="2">ELMO domain-containing protein A isoform X2</fullName>
    </submittedName>
</protein>
<dbReference type="OrthoDB" id="67155at2759"/>
<dbReference type="PANTHER" id="PTHR12771:SF3">
    <property type="entry name" value="ELMO_CED-12 FAMILY PROTEIN"/>
    <property type="match status" value="1"/>
</dbReference>
<gene>
    <name evidence="2" type="ORF">HS088_TW22G00074</name>
</gene>
<dbReference type="Pfam" id="PF04727">
    <property type="entry name" value="ELMO_CED12"/>
    <property type="match status" value="1"/>
</dbReference>
<dbReference type="InterPro" id="IPR006816">
    <property type="entry name" value="ELMO_dom"/>
</dbReference>